<dbReference type="PANTHER" id="PTHR15394">
    <property type="entry name" value="SERINE HYDROLASE RBBP9"/>
    <property type="match status" value="1"/>
</dbReference>
<protein>
    <recommendedName>
        <fullName evidence="3">Serine hydrolase family protein</fullName>
    </recommendedName>
</protein>
<comment type="caution">
    <text evidence="1">The sequence shown here is derived from an EMBL/GenBank/DDBJ whole genome shotgun (WGS) entry which is preliminary data.</text>
</comment>
<dbReference type="Gene3D" id="3.40.50.1820">
    <property type="entry name" value="alpha/beta hydrolase"/>
    <property type="match status" value="1"/>
</dbReference>
<proteinExistence type="predicted"/>
<name>A0A1F8EHS0_9BACT</name>
<evidence type="ECO:0000313" key="1">
    <source>
        <dbReference type="EMBL" id="OGM99608.1"/>
    </source>
</evidence>
<organism evidence="1 2">
    <name type="scientific">Candidatus Yanofskybacteria bacterium RIFCSPHIGHO2_01_FULL_39_8b</name>
    <dbReference type="NCBI Taxonomy" id="1802659"/>
    <lineage>
        <taxon>Bacteria</taxon>
        <taxon>Candidatus Yanofskyibacteriota</taxon>
    </lineage>
</organism>
<dbReference type="SUPFAM" id="SSF53474">
    <property type="entry name" value="alpha/beta-Hydrolases"/>
    <property type="match status" value="1"/>
</dbReference>
<dbReference type="InterPro" id="IPR010662">
    <property type="entry name" value="RBBP9/YdeN"/>
</dbReference>
<sequence length="105" mass="12134">MPKRVYIIHGWGGNPTEGWLVWLSKELKNRGFEVYIPEMPDTWSPKINKWVSKINEVVEKSDRHIYFVSHSIGCQAVMRYLEQLPDNQKAGGAIFVAGWLNLTCE</sequence>
<dbReference type="EMBL" id="MGIZ01000014">
    <property type="protein sequence ID" value="OGM99608.1"/>
    <property type="molecule type" value="Genomic_DNA"/>
</dbReference>
<dbReference type="GO" id="GO:0016787">
    <property type="term" value="F:hydrolase activity"/>
    <property type="evidence" value="ECO:0007669"/>
    <property type="project" value="InterPro"/>
</dbReference>
<accession>A0A1F8EHS0</accession>
<reference evidence="1 2" key="1">
    <citation type="journal article" date="2016" name="Nat. Commun.">
        <title>Thousands of microbial genomes shed light on interconnected biogeochemical processes in an aquifer system.</title>
        <authorList>
            <person name="Anantharaman K."/>
            <person name="Brown C.T."/>
            <person name="Hug L.A."/>
            <person name="Sharon I."/>
            <person name="Castelle C.J."/>
            <person name="Probst A.J."/>
            <person name="Thomas B.C."/>
            <person name="Singh A."/>
            <person name="Wilkins M.J."/>
            <person name="Karaoz U."/>
            <person name="Brodie E.L."/>
            <person name="Williams K.H."/>
            <person name="Hubbard S.S."/>
            <person name="Banfield J.F."/>
        </authorList>
    </citation>
    <scope>NUCLEOTIDE SEQUENCE [LARGE SCALE GENOMIC DNA]</scope>
</reference>
<dbReference type="AlphaFoldDB" id="A0A1F8EHS0"/>
<evidence type="ECO:0000313" key="2">
    <source>
        <dbReference type="Proteomes" id="UP000177594"/>
    </source>
</evidence>
<dbReference type="Pfam" id="PF06821">
    <property type="entry name" value="Ser_hydrolase"/>
    <property type="match status" value="1"/>
</dbReference>
<dbReference type="PANTHER" id="PTHR15394:SF3">
    <property type="entry name" value="SERINE HYDROLASE RBBP9"/>
    <property type="match status" value="1"/>
</dbReference>
<dbReference type="Proteomes" id="UP000177594">
    <property type="component" value="Unassembled WGS sequence"/>
</dbReference>
<dbReference type="InterPro" id="IPR029058">
    <property type="entry name" value="AB_hydrolase_fold"/>
</dbReference>
<gene>
    <name evidence="1" type="ORF">A2817_00345</name>
</gene>
<evidence type="ECO:0008006" key="3">
    <source>
        <dbReference type="Google" id="ProtNLM"/>
    </source>
</evidence>